<gene>
    <name evidence="1" type="ORF">M9Y10_013421</name>
</gene>
<proteinExistence type="predicted"/>
<protein>
    <submittedName>
        <fullName evidence="1">Uncharacterized protein</fullName>
    </submittedName>
</protein>
<dbReference type="EMBL" id="JAPFFF010000019">
    <property type="protein sequence ID" value="KAK8858318.1"/>
    <property type="molecule type" value="Genomic_DNA"/>
</dbReference>
<evidence type="ECO:0000313" key="1">
    <source>
        <dbReference type="EMBL" id="KAK8858318.1"/>
    </source>
</evidence>
<organism evidence="1 2">
    <name type="scientific">Tritrichomonas musculus</name>
    <dbReference type="NCBI Taxonomy" id="1915356"/>
    <lineage>
        <taxon>Eukaryota</taxon>
        <taxon>Metamonada</taxon>
        <taxon>Parabasalia</taxon>
        <taxon>Tritrichomonadida</taxon>
        <taxon>Tritrichomonadidae</taxon>
        <taxon>Tritrichomonas</taxon>
    </lineage>
</organism>
<comment type="caution">
    <text evidence="1">The sequence shown here is derived from an EMBL/GenBank/DDBJ whole genome shotgun (WGS) entry which is preliminary data.</text>
</comment>
<reference evidence="1 2" key="1">
    <citation type="submission" date="2024-04" db="EMBL/GenBank/DDBJ databases">
        <title>Tritrichomonas musculus Genome.</title>
        <authorList>
            <person name="Alves-Ferreira E."/>
            <person name="Grigg M."/>
            <person name="Lorenzi H."/>
            <person name="Galac M."/>
        </authorList>
    </citation>
    <scope>NUCLEOTIDE SEQUENCE [LARGE SCALE GENOMIC DNA]</scope>
    <source>
        <strain evidence="1 2">EAF2021</strain>
    </source>
</reference>
<accession>A0ABR2I850</accession>
<evidence type="ECO:0000313" key="2">
    <source>
        <dbReference type="Proteomes" id="UP001470230"/>
    </source>
</evidence>
<keyword evidence="2" id="KW-1185">Reference proteome</keyword>
<dbReference type="Proteomes" id="UP001470230">
    <property type="component" value="Unassembled WGS sequence"/>
</dbReference>
<name>A0ABR2I850_9EUKA</name>
<sequence length="190" mass="22470">MDIMNCPVPDVRTSTILSLNLPDSIRSEFHRDYWTYRIMFLPPSEKTKLCYFLSTGYRTKIPLIFQLLEDSDVDLNFEGPIGTSIPEELIIHNMNLDILAPQLYRRTDICSQIVYRCRRLKPGFFPPEQQSNPADEAEQRRRRLETYRLLRAHTMNSLNSYEQVQYVMLTMKKFLTQHEDEINQMTITSP</sequence>